<dbReference type="Gene3D" id="3.30.70.330">
    <property type="match status" value="1"/>
</dbReference>
<proteinExistence type="predicted"/>
<feature type="region of interest" description="Disordered" evidence="3">
    <location>
        <begin position="393"/>
        <end position="450"/>
    </location>
</feature>
<dbReference type="EMBL" id="VXIS01000066">
    <property type="protein sequence ID" value="KAA8908648.1"/>
    <property type="molecule type" value="Genomic_DNA"/>
</dbReference>
<feature type="compositionally biased region" description="Basic and acidic residues" evidence="3">
    <location>
        <begin position="237"/>
        <end position="253"/>
    </location>
</feature>
<dbReference type="InterPro" id="IPR014886">
    <property type="entry name" value="La_xRRM"/>
</dbReference>
<feature type="region of interest" description="Disordered" evidence="3">
    <location>
        <begin position="231"/>
        <end position="258"/>
    </location>
</feature>
<dbReference type="GO" id="GO:1904868">
    <property type="term" value="P:telomerase catalytic core complex assembly"/>
    <property type="evidence" value="ECO:0007669"/>
    <property type="project" value="InterPro"/>
</dbReference>
<dbReference type="Proteomes" id="UP000326924">
    <property type="component" value="Unassembled WGS sequence"/>
</dbReference>
<dbReference type="GO" id="GO:0070034">
    <property type="term" value="F:telomerase RNA binding"/>
    <property type="evidence" value="ECO:0007669"/>
    <property type="project" value="InterPro"/>
</dbReference>
<gene>
    <name evidence="5" type="ORF">FN846DRAFT_906074</name>
</gene>
<comment type="caution">
    <text evidence="5">The sequence shown here is derived from an EMBL/GenBank/DDBJ whole genome shotgun (WGS) entry which is preliminary data.</text>
</comment>
<keyword evidence="1 2" id="KW-0694">RNA-binding</keyword>
<evidence type="ECO:0000313" key="6">
    <source>
        <dbReference type="Proteomes" id="UP000326924"/>
    </source>
</evidence>
<dbReference type="InterPro" id="IPR045537">
    <property type="entry name" value="Lar7_xRRM"/>
</dbReference>
<feature type="region of interest" description="Disordered" evidence="3">
    <location>
        <begin position="1"/>
        <end position="35"/>
    </location>
</feature>
<reference evidence="5 6" key="1">
    <citation type="submission" date="2019-09" db="EMBL/GenBank/DDBJ databases">
        <title>Draft genome of the ectomycorrhizal ascomycete Sphaerosporella brunnea.</title>
        <authorList>
            <consortium name="DOE Joint Genome Institute"/>
            <person name="Benucci G.M."/>
            <person name="Marozzi G."/>
            <person name="Antonielli L."/>
            <person name="Sanchez S."/>
            <person name="Marco P."/>
            <person name="Wang X."/>
            <person name="Falini L.B."/>
            <person name="Barry K."/>
            <person name="Haridas S."/>
            <person name="Lipzen A."/>
            <person name="Labutti K."/>
            <person name="Grigoriev I.V."/>
            <person name="Murat C."/>
            <person name="Martin F."/>
            <person name="Albertini E."/>
            <person name="Donnini D."/>
            <person name="Bonito G."/>
        </authorList>
    </citation>
    <scope>NUCLEOTIDE SEQUENCE [LARGE SCALE GENOMIC DNA]</scope>
    <source>
        <strain evidence="5 6">Sb_GMNB300</strain>
    </source>
</reference>
<protein>
    <recommendedName>
        <fullName evidence="4">XRRM domain-containing protein</fullName>
    </recommendedName>
</protein>
<dbReference type="OrthoDB" id="439993at2759"/>
<feature type="domain" description="XRRM" evidence="4">
    <location>
        <begin position="264"/>
        <end position="417"/>
    </location>
</feature>
<evidence type="ECO:0000256" key="3">
    <source>
        <dbReference type="SAM" id="MobiDB-lite"/>
    </source>
</evidence>
<dbReference type="AlphaFoldDB" id="A0A5J5EZM7"/>
<sequence length="450" mass="50341">MFVPRQVQKSYTAGHPTALPKSKASKSPTLNPTTTTTTTVTAIDIGTAKAIVLVLEQLFSSENPHTEWLEQRMREVDGHDDYVHLAAVIECPYLSQHKPTLSQVVVRRALEAAPSEILQKSADGYHLRLTSSVKRSALLESHTVYIEPSISNATRAPGRLALELQNTLPKILLPVRYTTNTARSWALLTLSSGVTEEHTNNPSLWPSGWIVLPQQEWKRRDALYRERRKQALVSRRNLPEKEEGHHGREREEQAVPAAAPQKHTFEPGLIVHIMNLHTGVNKPSISSFIMRSVDRYLRKREKRKAAKSGEDEGEALHKVQINYIDYKKGRDSCYIRQAAREDSELIIAALKKRQRAMTEGDDRKGRKVKEGFVVGRLLEGEEETLYWQTVQSSENAKKGKKKGKGGGSGGIVPPAMPTLTVNVRHGSKRPRLGSASLSSPPPGDTKRKRH</sequence>
<keyword evidence="6" id="KW-1185">Reference proteome</keyword>
<accession>A0A5J5EZM7</accession>
<evidence type="ECO:0000256" key="1">
    <source>
        <dbReference type="ARBA" id="ARBA00022884"/>
    </source>
</evidence>
<dbReference type="Pfam" id="PF19977">
    <property type="entry name" value="xRRM"/>
    <property type="match status" value="1"/>
</dbReference>
<evidence type="ECO:0000259" key="4">
    <source>
        <dbReference type="PROSITE" id="PS51939"/>
    </source>
</evidence>
<evidence type="ECO:0000256" key="2">
    <source>
        <dbReference type="PROSITE-ProRule" id="PRU01288"/>
    </source>
</evidence>
<dbReference type="InParanoid" id="A0A5J5EZM7"/>
<organism evidence="5 6">
    <name type="scientific">Sphaerosporella brunnea</name>
    <dbReference type="NCBI Taxonomy" id="1250544"/>
    <lineage>
        <taxon>Eukaryota</taxon>
        <taxon>Fungi</taxon>
        <taxon>Dikarya</taxon>
        <taxon>Ascomycota</taxon>
        <taxon>Pezizomycotina</taxon>
        <taxon>Pezizomycetes</taxon>
        <taxon>Pezizales</taxon>
        <taxon>Pyronemataceae</taxon>
        <taxon>Sphaerosporella</taxon>
    </lineage>
</organism>
<evidence type="ECO:0000313" key="5">
    <source>
        <dbReference type="EMBL" id="KAA8908648.1"/>
    </source>
</evidence>
<dbReference type="InterPro" id="IPR012677">
    <property type="entry name" value="Nucleotide-bd_a/b_plait_sf"/>
</dbReference>
<name>A0A5J5EZM7_9PEZI</name>
<dbReference type="GO" id="GO:1990904">
    <property type="term" value="C:ribonucleoprotein complex"/>
    <property type="evidence" value="ECO:0007669"/>
    <property type="project" value="UniProtKB-UniRule"/>
</dbReference>
<dbReference type="PROSITE" id="PS51939">
    <property type="entry name" value="XRRM"/>
    <property type="match status" value="1"/>
</dbReference>